<evidence type="ECO:0000259" key="5">
    <source>
        <dbReference type="PROSITE" id="PS50931"/>
    </source>
</evidence>
<dbReference type="Proteomes" id="UP000252167">
    <property type="component" value="Unassembled WGS sequence"/>
</dbReference>
<dbReference type="GO" id="GO:0005829">
    <property type="term" value="C:cytosol"/>
    <property type="evidence" value="ECO:0007669"/>
    <property type="project" value="TreeGrafter"/>
</dbReference>
<keyword evidence="2" id="KW-0805">Transcription regulation</keyword>
<evidence type="ECO:0000256" key="4">
    <source>
        <dbReference type="ARBA" id="ARBA00023163"/>
    </source>
</evidence>
<dbReference type="GO" id="GO:0003677">
    <property type="term" value="F:DNA binding"/>
    <property type="evidence" value="ECO:0007669"/>
    <property type="project" value="UniProtKB-KW"/>
</dbReference>
<dbReference type="PANTHER" id="PTHR30419">
    <property type="entry name" value="HTH-TYPE TRANSCRIPTIONAL REGULATOR YBHD"/>
    <property type="match status" value="1"/>
</dbReference>
<dbReference type="PRINTS" id="PR00039">
    <property type="entry name" value="HTHLYSR"/>
</dbReference>
<dbReference type="FunFam" id="1.10.10.10:FF:000001">
    <property type="entry name" value="LysR family transcriptional regulator"/>
    <property type="match status" value="1"/>
</dbReference>
<evidence type="ECO:0000256" key="3">
    <source>
        <dbReference type="ARBA" id="ARBA00023125"/>
    </source>
</evidence>
<dbReference type="Gene3D" id="1.10.10.10">
    <property type="entry name" value="Winged helix-like DNA-binding domain superfamily/Winged helix DNA-binding domain"/>
    <property type="match status" value="1"/>
</dbReference>
<protein>
    <submittedName>
        <fullName evidence="6">LysR family transcriptional regulator</fullName>
    </submittedName>
</protein>
<dbReference type="CDD" id="cd05466">
    <property type="entry name" value="PBP2_LTTR_substrate"/>
    <property type="match status" value="1"/>
</dbReference>
<name>A0A365YML1_9MICC</name>
<dbReference type="InterPro" id="IPR005119">
    <property type="entry name" value="LysR_subst-bd"/>
</dbReference>
<gene>
    <name evidence="6" type="ORF">C1H84_01190</name>
</gene>
<keyword evidence="7" id="KW-1185">Reference proteome</keyword>
<dbReference type="Pfam" id="PF00126">
    <property type="entry name" value="HTH_1"/>
    <property type="match status" value="1"/>
</dbReference>
<dbReference type="InterPro" id="IPR000847">
    <property type="entry name" value="LysR_HTH_N"/>
</dbReference>
<dbReference type="AlphaFoldDB" id="A0A365YML1"/>
<accession>A0A365YML1</accession>
<evidence type="ECO:0000256" key="1">
    <source>
        <dbReference type="ARBA" id="ARBA00009437"/>
    </source>
</evidence>
<sequence>MNLEQLRGFATIARVGHFTRAAEALHLSQPSLSRQISTLEHDLGTTLVNRTRGNLTLTAAGRALLPLATRMLADAESIRVEMAELAGLRRGRVRLGAPPTLCVSLVAEVLETYRATYPGIELQISEAGSRTLLEQLTGGQLDLALIVTSEHAVTEPSLAHTEVLVEQLVVADSMQHPRLGQGPVELRDLAMVPQIAFSPSYDLRAATQSAYRTLGLSPNVVIDGGEMDAVLRFVQVGLGVAIVPATALVGRSQLHGRALRSTPRKDTDLAQPNLERTIGLAHRRDTPPGAAAIAMRELLLQTAGQLAQRHPQISLRS</sequence>
<dbReference type="Pfam" id="PF03466">
    <property type="entry name" value="LysR_substrate"/>
    <property type="match status" value="1"/>
</dbReference>
<proteinExistence type="inferred from homology"/>
<evidence type="ECO:0000256" key="2">
    <source>
        <dbReference type="ARBA" id="ARBA00023015"/>
    </source>
</evidence>
<feature type="domain" description="HTH lysR-type" evidence="5">
    <location>
        <begin position="1"/>
        <end position="58"/>
    </location>
</feature>
<comment type="caution">
    <text evidence="6">The sequence shown here is derived from an EMBL/GenBank/DDBJ whole genome shotgun (WGS) entry which is preliminary data.</text>
</comment>
<evidence type="ECO:0000313" key="7">
    <source>
        <dbReference type="Proteomes" id="UP000252167"/>
    </source>
</evidence>
<organism evidence="6 7">
    <name type="scientific">Glutamicibacter soli</name>
    <dbReference type="NCBI Taxonomy" id="453836"/>
    <lineage>
        <taxon>Bacteria</taxon>
        <taxon>Bacillati</taxon>
        <taxon>Actinomycetota</taxon>
        <taxon>Actinomycetes</taxon>
        <taxon>Micrococcales</taxon>
        <taxon>Micrococcaceae</taxon>
        <taxon>Glutamicibacter</taxon>
    </lineage>
</organism>
<dbReference type="Gene3D" id="3.40.190.290">
    <property type="match status" value="1"/>
</dbReference>
<dbReference type="GO" id="GO:0003700">
    <property type="term" value="F:DNA-binding transcription factor activity"/>
    <property type="evidence" value="ECO:0007669"/>
    <property type="project" value="InterPro"/>
</dbReference>
<evidence type="ECO:0000313" key="6">
    <source>
        <dbReference type="EMBL" id="RBM03951.1"/>
    </source>
</evidence>
<dbReference type="SUPFAM" id="SSF53850">
    <property type="entry name" value="Periplasmic binding protein-like II"/>
    <property type="match status" value="1"/>
</dbReference>
<keyword evidence="3" id="KW-0238">DNA-binding</keyword>
<dbReference type="InterPro" id="IPR050950">
    <property type="entry name" value="HTH-type_LysR_regulators"/>
</dbReference>
<dbReference type="EMBL" id="POAF01000001">
    <property type="protein sequence ID" value="RBM03951.1"/>
    <property type="molecule type" value="Genomic_DNA"/>
</dbReference>
<keyword evidence="4" id="KW-0804">Transcription</keyword>
<comment type="similarity">
    <text evidence="1">Belongs to the LysR transcriptional regulatory family.</text>
</comment>
<dbReference type="RefSeq" id="WP_053798226.1">
    <property type="nucleotide sequence ID" value="NZ_CM125969.1"/>
</dbReference>
<dbReference type="InterPro" id="IPR036390">
    <property type="entry name" value="WH_DNA-bd_sf"/>
</dbReference>
<dbReference type="SUPFAM" id="SSF46785">
    <property type="entry name" value="Winged helix' DNA-binding domain"/>
    <property type="match status" value="1"/>
</dbReference>
<dbReference type="InterPro" id="IPR036388">
    <property type="entry name" value="WH-like_DNA-bd_sf"/>
</dbReference>
<reference evidence="6 7" key="1">
    <citation type="submission" date="2018-01" db="EMBL/GenBank/DDBJ databases">
        <title>Glutamicibacter soli strain NHPC-3 Whole genome sequence and assembly.</title>
        <authorList>
            <person name="Choudhury P."/>
            <person name="Gupta D."/>
            <person name="Sengupta K."/>
            <person name="Jawed A."/>
            <person name="Sultana N."/>
            <person name="Saha P."/>
        </authorList>
    </citation>
    <scope>NUCLEOTIDE SEQUENCE [LARGE SCALE GENOMIC DNA]</scope>
    <source>
        <strain evidence="6 7">NHPC-3</strain>
    </source>
</reference>
<dbReference type="PROSITE" id="PS50931">
    <property type="entry name" value="HTH_LYSR"/>
    <property type="match status" value="1"/>
</dbReference>